<evidence type="ECO:0000313" key="5">
    <source>
        <dbReference type="EMBL" id="OWL95830.1"/>
    </source>
</evidence>
<gene>
    <name evidence="5" type="ORF">CBQ26_11205</name>
</gene>
<dbReference type="NCBIfam" id="NF008868">
    <property type="entry name" value="PRK11903.1"/>
    <property type="match status" value="1"/>
</dbReference>
<evidence type="ECO:0000256" key="1">
    <source>
        <dbReference type="ARBA" id="ARBA00023002"/>
    </source>
</evidence>
<dbReference type="RefSeq" id="WP_088248728.1">
    <property type="nucleotide sequence ID" value="NZ_NHMK01000014.1"/>
</dbReference>
<keyword evidence="6" id="KW-1185">Reference proteome</keyword>
<dbReference type="InterPro" id="IPR011966">
    <property type="entry name" value="PaaN-DH"/>
</dbReference>
<feature type="compositionally biased region" description="Gly residues" evidence="2">
    <location>
        <begin position="501"/>
        <end position="512"/>
    </location>
</feature>
<evidence type="ECO:0000259" key="3">
    <source>
        <dbReference type="Pfam" id="PF00171"/>
    </source>
</evidence>
<protein>
    <submittedName>
        <fullName evidence="5">Phenylacetic acid degradation bifunctional protein PaaZ</fullName>
    </submittedName>
</protein>
<dbReference type="Pfam" id="PF00171">
    <property type="entry name" value="Aldedh"/>
    <property type="match status" value="1"/>
</dbReference>
<feature type="region of interest" description="Disordered" evidence="2">
    <location>
        <begin position="485"/>
        <end position="512"/>
    </location>
</feature>
<dbReference type="InterPro" id="IPR015590">
    <property type="entry name" value="Aldehyde_DH_dom"/>
</dbReference>
<evidence type="ECO:0000259" key="4">
    <source>
        <dbReference type="Pfam" id="PF01575"/>
    </source>
</evidence>
<dbReference type="PANTHER" id="PTHR43111:SF1">
    <property type="entry name" value="ALDEHYDE DEHYDROGENASE B-RELATED"/>
    <property type="match status" value="1"/>
</dbReference>
<dbReference type="Gene3D" id="3.10.129.10">
    <property type="entry name" value="Hotdog Thioesterase"/>
    <property type="match status" value="1"/>
</dbReference>
<sequence>MPCSCPQIDSSFSLQGAFSVTQSITSDLLRPASYVSGSWHANADGQVLLDAVYGRPVAVISSEGVDFGGALAYGRKAGGLLRRMTFHERARALKALGAFLMERKEAYYALSALTGATRRDSWVDIEGGIGTLFSYASAARRELPDERFWPDGRVERLGREGTFVGRHLLVPREGVAVQINAFNFPVWGMLEKFAPAFIGGMPSLVKPAPQTAYLTERVVRDIVASGLIPEGSLQLVTGEPGSLLDHVEEQDVVAFTGSAATAAKLRVHPAIVGRSVPFNAEADSLNASVLGLSVKPEDPEFALFVREVAREMTGKAGQKCTAIRRALVPSHLVEAVTEGLRRELAKVTLGDPARDDVRMGALVSVEQRERVRETLEKLQQEARVVISGEAQLLGGDREKGAFLDPTVLLCENPLTARGPHELEAFGPVATLLPYDSLEDAIHLTKLGRGSLAGSIVSRDRAEATELVLGMASSHGRLLVLNRDNARENTGHGSPLPQLNHGGPGRAGGGSELGGLSAVRHHMNRVAVQADPTTLTAITREFVPGAEVQEDVVHPFRKSFDQIQVGDSLLTHRRTVTEADIVNFAGLTGDHFYAHVDEIGAREGIFGKRVAHGYFLISAAAGQFVSPAPGPVLANYGLENLRFIEPVGIGDTIRTRLTCKRKIRKDLRPGETRPTGVVEWRSEITNQDGALVATYDILTLAERARDGFDPPEEMLSEEGGSAQA</sequence>
<dbReference type="InterPro" id="IPR029069">
    <property type="entry name" value="HotDog_dom_sf"/>
</dbReference>
<dbReference type="CDD" id="cd07128">
    <property type="entry name" value="ALDH_MaoC-N"/>
    <property type="match status" value="1"/>
</dbReference>
<evidence type="ECO:0000256" key="2">
    <source>
        <dbReference type="SAM" id="MobiDB-lite"/>
    </source>
</evidence>
<reference evidence="5 6" key="1">
    <citation type="submission" date="2017-05" db="EMBL/GenBank/DDBJ databases">
        <title>De novo genome assembly of Deniococcus indicus strain DR1.</title>
        <authorList>
            <person name="Chauhan D."/>
            <person name="Yennamalli R.M."/>
            <person name="Priyadarshini R."/>
        </authorList>
    </citation>
    <scope>NUCLEOTIDE SEQUENCE [LARGE SCALE GENOMIC DNA]</scope>
    <source>
        <strain evidence="5 6">DR1</strain>
    </source>
</reference>
<dbReference type="Gene3D" id="3.40.309.10">
    <property type="entry name" value="Aldehyde Dehydrogenase, Chain A, domain 2"/>
    <property type="match status" value="1"/>
</dbReference>
<comment type="caution">
    <text evidence="5">The sequence shown here is derived from an EMBL/GenBank/DDBJ whole genome shotgun (WGS) entry which is preliminary data.</text>
</comment>
<dbReference type="PANTHER" id="PTHR43111">
    <property type="entry name" value="ALDEHYDE DEHYDROGENASE B-RELATED"/>
    <property type="match status" value="1"/>
</dbReference>
<dbReference type="SUPFAM" id="SSF53720">
    <property type="entry name" value="ALDH-like"/>
    <property type="match status" value="1"/>
</dbReference>
<dbReference type="EMBL" id="NHMK01000014">
    <property type="protein sequence ID" value="OWL95830.1"/>
    <property type="molecule type" value="Genomic_DNA"/>
</dbReference>
<dbReference type="NCBIfam" id="TIGR02278">
    <property type="entry name" value="PaaN-DH"/>
    <property type="match status" value="1"/>
</dbReference>
<dbReference type="InterPro" id="IPR016161">
    <property type="entry name" value="Ald_DH/histidinol_DH"/>
</dbReference>
<organism evidence="5 6">
    <name type="scientific">Deinococcus indicus</name>
    <dbReference type="NCBI Taxonomy" id="223556"/>
    <lineage>
        <taxon>Bacteria</taxon>
        <taxon>Thermotogati</taxon>
        <taxon>Deinococcota</taxon>
        <taxon>Deinococci</taxon>
        <taxon>Deinococcales</taxon>
        <taxon>Deinococcaceae</taxon>
        <taxon>Deinococcus</taxon>
    </lineage>
</organism>
<dbReference type="InterPro" id="IPR002539">
    <property type="entry name" value="MaoC-like_dom"/>
</dbReference>
<proteinExistence type="predicted"/>
<dbReference type="Gene3D" id="3.40.605.10">
    <property type="entry name" value="Aldehyde Dehydrogenase, Chain A, domain 1"/>
    <property type="match status" value="1"/>
</dbReference>
<dbReference type="GO" id="GO:0016620">
    <property type="term" value="F:oxidoreductase activity, acting on the aldehyde or oxo group of donors, NAD or NADP as acceptor"/>
    <property type="evidence" value="ECO:0007669"/>
    <property type="project" value="InterPro"/>
</dbReference>
<name>A0A246BKJ6_9DEIO</name>
<dbReference type="AlphaFoldDB" id="A0A246BKJ6"/>
<dbReference type="OrthoDB" id="9801625at2"/>
<dbReference type="InterPro" id="IPR016163">
    <property type="entry name" value="Ald_DH_C"/>
</dbReference>
<dbReference type="InterPro" id="IPR016162">
    <property type="entry name" value="Ald_DH_N"/>
</dbReference>
<dbReference type="SUPFAM" id="SSF54637">
    <property type="entry name" value="Thioesterase/thiol ester dehydrase-isomerase"/>
    <property type="match status" value="1"/>
</dbReference>
<feature type="domain" description="Aldehyde dehydrogenase" evidence="3">
    <location>
        <begin position="70"/>
        <end position="467"/>
    </location>
</feature>
<feature type="domain" description="MaoC-like" evidence="4">
    <location>
        <begin position="564"/>
        <end position="665"/>
    </location>
</feature>
<evidence type="ECO:0000313" key="6">
    <source>
        <dbReference type="Proteomes" id="UP000197208"/>
    </source>
</evidence>
<keyword evidence="1" id="KW-0560">Oxidoreductase</keyword>
<dbReference type="Proteomes" id="UP000197208">
    <property type="component" value="Unassembled WGS sequence"/>
</dbReference>
<dbReference type="CDD" id="cd03452">
    <property type="entry name" value="MaoC_C"/>
    <property type="match status" value="1"/>
</dbReference>
<dbReference type="Pfam" id="PF01575">
    <property type="entry name" value="MaoC_dehydratas"/>
    <property type="match status" value="1"/>
</dbReference>
<accession>A0A246BKJ6</accession>